<protein>
    <submittedName>
        <fullName evidence="9">YurN</fullName>
    </submittedName>
</protein>
<name>F8FMR1_PAEMK</name>
<dbReference type="InterPro" id="IPR000515">
    <property type="entry name" value="MetI-like"/>
</dbReference>
<dbReference type="PANTHER" id="PTHR30193:SF37">
    <property type="entry name" value="INNER MEMBRANE ABC TRANSPORTER PERMEASE PROTEIN YCJO"/>
    <property type="match status" value="1"/>
</dbReference>
<keyword evidence="3" id="KW-1003">Cell membrane</keyword>
<dbReference type="Pfam" id="PF00528">
    <property type="entry name" value="BPD_transp_1"/>
    <property type="match status" value="1"/>
</dbReference>
<dbReference type="Gene3D" id="1.10.3720.10">
    <property type="entry name" value="MetI-like"/>
    <property type="match status" value="1"/>
</dbReference>
<dbReference type="PATRIC" id="fig|1036673.3.peg.5302"/>
<dbReference type="RefSeq" id="WP_013919385.1">
    <property type="nucleotide sequence ID" value="NC_015690.1"/>
</dbReference>
<feature type="transmembrane region" description="Helical" evidence="7">
    <location>
        <begin position="213"/>
        <end position="235"/>
    </location>
</feature>
<evidence type="ECO:0000313" key="9">
    <source>
        <dbReference type="EMBL" id="AEI44232.1"/>
    </source>
</evidence>
<organism evidence="9 10">
    <name type="scientific">Paenibacillus mucilaginosus (strain KNP414)</name>
    <dbReference type="NCBI Taxonomy" id="1036673"/>
    <lineage>
        <taxon>Bacteria</taxon>
        <taxon>Bacillati</taxon>
        <taxon>Bacillota</taxon>
        <taxon>Bacilli</taxon>
        <taxon>Bacillales</taxon>
        <taxon>Paenibacillaceae</taxon>
        <taxon>Paenibacillus</taxon>
    </lineage>
</organism>
<gene>
    <name evidence="9" type="primary">yurN</name>
    <name evidence="9" type="ordered locus">KNP414_05708</name>
</gene>
<evidence type="ECO:0000256" key="4">
    <source>
        <dbReference type="ARBA" id="ARBA00022692"/>
    </source>
</evidence>
<feature type="domain" description="ABC transmembrane type-1" evidence="8">
    <location>
        <begin position="66"/>
        <end position="282"/>
    </location>
</feature>
<proteinExistence type="inferred from homology"/>
<keyword evidence="4 7" id="KW-0812">Transmembrane</keyword>
<dbReference type="CDD" id="cd06261">
    <property type="entry name" value="TM_PBP2"/>
    <property type="match status" value="1"/>
</dbReference>
<dbReference type="PROSITE" id="PS50928">
    <property type="entry name" value="ABC_TM1"/>
    <property type="match status" value="1"/>
</dbReference>
<evidence type="ECO:0000256" key="5">
    <source>
        <dbReference type="ARBA" id="ARBA00022989"/>
    </source>
</evidence>
<feature type="transmembrane region" description="Helical" evidence="7">
    <location>
        <begin position="261"/>
        <end position="281"/>
    </location>
</feature>
<dbReference type="HOGENOM" id="CLU_016047_0_1_9"/>
<evidence type="ECO:0000256" key="7">
    <source>
        <dbReference type="RuleBase" id="RU363032"/>
    </source>
</evidence>
<dbReference type="GO" id="GO:0055085">
    <property type="term" value="P:transmembrane transport"/>
    <property type="evidence" value="ECO:0007669"/>
    <property type="project" value="InterPro"/>
</dbReference>
<dbReference type="EMBL" id="CP002869">
    <property type="protein sequence ID" value="AEI44232.1"/>
    <property type="molecule type" value="Genomic_DNA"/>
</dbReference>
<dbReference type="PANTHER" id="PTHR30193">
    <property type="entry name" value="ABC TRANSPORTER PERMEASE PROTEIN"/>
    <property type="match status" value="1"/>
</dbReference>
<comment type="subcellular location">
    <subcellularLocation>
        <location evidence="1 7">Cell membrane</location>
        <topology evidence="1 7">Multi-pass membrane protein</topology>
    </subcellularLocation>
</comment>
<dbReference type="SUPFAM" id="SSF161098">
    <property type="entry name" value="MetI-like"/>
    <property type="match status" value="1"/>
</dbReference>
<evidence type="ECO:0000256" key="1">
    <source>
        <dbReference type="ARBA" id="ARBA00004651"/>
    </source>
</evidence>
<dbReference type="KEGG" id="pms:KNP414_05708"/>
<feature type="transmembrane region" description="Helical" evidence="7">
    <location>
        <begin position="9"/>
        <end position="27"/>
    </location>
</feature>
<dbReference type="Proteomes" id="UP000006620">
    <property type="component" value="Chromosome"/>
</dbReference>
<evidence type="ECO:0000256" key="6">
    <source>
        <dbReference type="ARBA" id="ARBA00023136"/>
    </source>
</evidence>
<reference evidence="9 10" key="2">
    <citation type="journal article" date="2013" name="Genome Announc.">
        <title>Genome Sequence of Growth-Improving Paenibacillus mucilaginosus Strain KNP414.</title>
        <authorList>
            <person name="Lu J.J."/>
            <person name="Wang J.F."/>
            <person name="Hu X.F."/>
        </authorList>
    </citation>
    <scope>NUCLEOTIDE SEQUENCE [LARGE SCALE GENOMIC DNA]</scope>
    <source>
        <strain evidence="9 10">KNP414</strain>
    </source>
</reference>
<keyword evidence="2 7" id="KW-0813">Transport</keyword>
<dbReference type="AlphaFoldDB" id="F8FMR1"/>
<evidence type="ECO:0000313" key="10">
    <source>
        <dbReference type="Proteomes" id="UP000006620"/>
    </source>
</evidence>
<evidence type="ECO:0000256" key="2">
    <source>
        <dbReference type="ARBA" id="ARBA00022448"/>
    </source>
</evidence>
<dbReference type="InterPro" id="IPR051393">
    <property type="entry name" value="ABC_transporter_permease"/>
</dbReference>
<accession>F8FMR1</accession>
<evidence type="ECO:0000259" key="8">
    <source>
        <dbReference type="PROSITE" id="PS50928"/>
    </source>
</evidence>
<dbReference type="GO" id="GO:0005886">
    <property type="term" value="C:plasma membrane"/>
    <property type="evidence" value="ECO:0007669"/>
    <property type="project" value="UniProtKB-SubCell"/>
</dbReference>
<feature type="transmembrane region" description="Helical" evidence="7">
    <location>
        <begin position="70"/>
        <end position="90"/>
    </location>
</feature>
<dbReference type="InterPro" id="IPR035906">
    <property type="entry name" value="MetI-like_sf"/>
</dbReference>
<reference evidence="10" key="1">
    <citation type="submission" date="2011-06" db="EMBL/GenBank/DDBJ databases">
        <title>Complete genome sequence of Paenibacillus mucilaginosus KNP414.</title>
        <authorList>
            <person name="Wang J."/>
            <person name="Hu S."/>
            <person name="Hu X."/>
            <person name="Zhang B."/>
            <person name="Dong D."/>
            <person name="Zhang S."/>
            <person name="Zhao K."/>
            <person name="Wu D."/>
        </authorList>
    </citation>
    <scope>NUCLEOTIDE SEQUENCE [LARGE SCALE GENOMIC DNA]</scope>
    <source>
        <strain evidence="10">KNP414</strain>
    </source>
</reference>
<evidence type="ECO:0000256" key="3">
    <source>
        <dbReference type="ARBA" id="ARBA00022475"/>
    </source>
</evidence>
<sequence length="292" mass="32938">MTHRRLTPYFYVAPSLLVMILFIYYPVVQNLQSSLFDWSPFSSDRRFIGLGNYTRLLQDSLFYSALKNNLLHVLVSVLLQVLGALVLAAVLEDRLLRAVAPLLRTVYFLPVLISVSIIGLLFGFIYHPEIGLLNGFLRSIGLEEWTTGWLGNSKTAMLAVISIGQWQGLGYTTMLYIVAIQKIPQELYEAGRIDGCGRIQSFFHITLPQVKEIMFVVTVYTLSQSILVFSDVFVLTKGGPGDASQVLSTYLYRKAFVDNEMGYASTVANMILIITFMLYLVQSKLFNTGRER</sequence>
<feature type="transmembrane region" description="Helical" evidence="7">
    <location>
        <begin position="102"/>
        <end position="126"/>
    </location>
</feature>
<keyword evidence="6 7" id="KW-0472">Membrane</keyword>
<keyword evidence="5 7" id="KW-1133">Transmembrane helix</keyword>
<comment type="similarity">
    <text evidence="7">Belongs to the binding-protein-dependent transport system permease family.</text>
</comment>
<feature type="transmembrane region" description="Helical" evidence="7">
    <location>
        <begin position="156"/>
        <end position="178"/>
    </location>
</feature>